<keyword evidence="6" id="KW-1185">Reference proteome</keyword>
<dbReference type="OrthoDB" id="2586582at2759"/>
<feature type="chain" id="PRO_5040785532" description="Carbohydrate esterase family 5 protein" evidence="4">
    <location>
        <begin position="20"/>
        <end position="346"/>
    </location>
</feature>
<evidence type="ECO:0000256" key="4">
    <source>
        <dbReference type="SAM" id="SignalP"/>
    </source>
</evidence>
<organism evidence="5 6">
    <name type="scientific">Neocucurbitaria cava</name>
    <dbReference type="NCBI Taxonomy" id="798079"/>
    <lineage>
        <taxon>Eukaryota</taxon>
        <taxon>Fungi</taxon>
        <taxon>Dikarya</taxon>
        <taxon>Ascomycota</taxon>
        <taxon>Pezizomycotina</taxon>
        <taxon>Dothideomycetes</taxon>
        <taxon>Pleosporomycetidae</taxon>
        <taxon>Pleosporales</taxon>
        <taxon>Pleosporineae</taxon>
        <taxon>Cucurbitariaceae</taxon>
        <taxon>Neocucurbitaria</taxon>
    </lineage>
</organism>
<gene>
    <name evidence="5" type="ORF">N0V83_001622</name>
</gene>
<keyword evidence="4" id="KW-0732">Signal</keyword>
<comment type="caution">
    <text evidence="5">The sequence shown here is derived from an EMBL/GenBank/DDBJ whole genome shotgun (WGS) entry which is preliminary data.</text>
</comment>
<keyword evidence="1" id="KW-0378">Hydrolase</keyword>
<dbReference type="SMART" id="SM01110">
    <property type="entry name" value="Cutinase"/>
    <property type="match status" value="1"/>
</dbReference>
<dbReference type="AlphaFoldDB" id="A0A9W8YGE5"/>
<feature type="compositionally biased region" description="Low complexity" evidence="3">
    <location>
        <begin position="272"/>
        <end position="287"/>
    </location>
</feature>
<evidence type="ECO:0008006" key="7">
    <source>
        <dbReference type="Google" id="ProtNLM"/>
    </source>
</evidence>
<dbReference type="EMBL" id="JAPEUY010000002">
    <property type="protein sequence ID" value="KAJ4376339.1"/>
    <property type="molecule type" value="Genomic_DNA"/>
</dbReference>
<dbReference type="InterPro" id="IPR000675">
    <property type="entry name" value="Cutinase/axe"/>
</dbReference>
<feature type="region of interest" description="Disordered" evidence="3">
    <location>
        <begin position="265"/>
        <end position="287"/>
    </location>
</feature>
<dbReference type="PANTHER" id="PTHR33630">
    <property type="entry name" value="CUTINASE RV1984C-RELATED-RELATED"/>
    <property type="match status" value="1"/>
</dbReference>
<dbReference type="Pfam" id="PF01083">
    <property type="entry name" value="Cutinase"/>
    <property type="match status" value="1"/>
</dbReference>
<evidence type="ECO:0000313" key="6">
    <source>
        <dbReference type="Proteomes" id="UP001140560"/>
    </source>
</evidence>
<accession>A0A9W8YGE5</accession>
<dbReference type="InterPro" id="IPR029058">
    <property type="entry name" value="AB_hydrolase_fold"/>
</dbReference>
<dbReference type="Proteomes" id="UP001140560">
    <property type="component" value="Unassembled WGS sequence"/>
</dbReference>
<sequence length="346" mass="35783">MKSLILSTLTLLLATLTHAQERCDVPSPAIFCNTTEVLQYESSSCTPFHIFLSRGSDEPYPGRLGNITSEICATIGGTKACGFESIQYPAKSTAWGVDVWCKSAAKGAANGQAQMKAYSEKCPDAKLILLGFSQGGAVAQDVLGGGGGQVFACDQATNPALDASKAPGANIVAAVTFGAVVRNHGQNFTIGEGVNYDGRRARTPEQLAALNKYSDVLLDYCHYGDPMCAVGSEPESVEQHLNYFVQHNPEVIEWVAKMAKASEKGETVGKPSSSKSHTSSVVSSSSAKATATASASKAANNFAAASGTQAQATQSVVSEKTGAAAALGVHHAGVAVMVALVSAVML</sequence>
<name>A0A9W8YGE5_9PLEO</name>
<evidence type="ECO:0000313" key="5">
    <source>
        <dbReference type="EMBL" id="KAJ4376339.1"/>
    </source>
</evidence>
<dbReference type="SUPFAM" id="SSF53474">
    <property type="entry name" value="alpha/beta-Hydrolases"/>
    <property type="match status" value="1"/>
</dbReference>
<reference evidence="5" key="1">
    <citation type="submission" date="2022-10" db="EMBL/GenBank/DDBJ databases">
        <title>Tapping the CABI collections for fungal endophytes: first genome assemblies for Collariella, Neodidymelliopsis, Ascochyta clinopodiicola, Didymella pomorum, Didymosphaeria variabile, Neocosmospora piperis and Neocucurbitaria cava.</title>
        <authorList>
            <person name="Hill R."/>
        </authorList>
    </citation>
    <scope>NUCLEOTIDE SEQUENCE</scope>
    <source>
        <strain evidence="5">IMI 356814</strain>
    </source>
</reference>
<proteinExistence type="predicted"/>
<evidence type="ECO:0000256" key="1">
    <source>
        <dbReference type="ARBA" id="ARBA00022801"/>
    </source>
</evidence>
<evidence type="ECO:0000256" key="2">
    <source>
        <dbReference type="ARBA" id="ARBA00023157"/>
    </source>
</evidence>
<feature type="signal peptide" evidence="4">
    <location>
        <begin position="1"/>
        <end position="19"/>
    </location>
</feature>
<dbReference type="GO" id="GO:0052689">
    <property type="term" value="F:carboxylic ester hydrolase activity"/>
    <property type="evidence" value="ECO:0007669"/>
    <property type="project" value="UniProtKB-ARBA"/>
</dbReference>
<dbReference type="Gene3D" id="3.40.50.1820">
    <property type="entry name" value="alpha/beta hydrolase"/>
    <property type="match status" value="1"/>
</dbReference>
<keyword evidence="2" id="KW-1015">Disulfide bond</keyword>
<evidence type="ECO:0000256" key="3">
    <source>
        <dbReference type="SAM" id="MobiDB-lite"/>
    </source>
</evidence>
<protein>
    <recommendedName>
        <fullName evidence="7">Carbohydrate esterase family 5 protein</fullName>
    </recommendedName>
</protein>
<dbReference type="PANTHER" id="PTHR33630:SF13">
    <property type="entry name" value="ACETYLXYLAN ESTERASE"/>
    <property type="match status" value="1"/>
</dbReference>